<dbReference type="STRING" id="10020.ENSDORP00000001316"/>
<evidence type="ECO:0000256" key="2">
    <source>
        <dbReference type="ARBA" id="ARBA00010798"/>
    </source>
</evidence>
<evidence type="ECO:0000313" key="8">
    <source>
        <dbReference type="RefSeq" id="XP_012884321.1"/>
    </source>
</evidence>
<dbReference type="SUPFAM" id="SSF50156">
    <property type="entry name" value="PDZ domain-like"/>
    <property type="match status" value="1"/>
</dbReference>
<dbReference type="InParanoid" id="A0A1S3G672"/>
<dbReference type="InterPro" id="IPR036034">
    <property type="entry name" value="PDZ_sf"/>
</dbReference>
<evidence type="ECO:0000256" key="3">
    <source>
        <dbReference type="ARBA" id="ARBA00022490"/>
    </source>
</evidence>
<dbReference type="GO" id="GO:0005856">
    <property type="term" value="C:cytoskeleton"/>
    <property type="evidence" value="ECO:0007669"/>
    <property type="project" value="UniProtKB-SubCell"/>
</dbReference>
<dbReference type="SMART" id="SM00228">
    <property type="entry name" value="PDZ"/>
    <property type="match status" value="1"/>
</dbReference>
<name>A0A1S3G672_DIPOR</name>
<evidence type="ECO:0000256" key="5">
    <source>
        <dbReference type="ARBA" id="ARBA00023212"/>
    </source>
</evidence>
<keyword evidence="5" id="KW-0206">Cytoskeleton</keyword>
<sequence>MPDLSGEERLQLPATPRLLILSLLSAFVSSRITSTYSPRAHIVTRVPMSGNPGTSRFESYQMSKTSLALLYDEASDNTYDVRLQLTPEALTIQRQDVVCIGGSPPGANHRTVTLRRQPVGGLGLSIKGGAEHSVPVVISKIFKGQAADQTGMLFIGDALLQVNGIHVENATHEEVVHLLRNAGDEVTITVAYLRDAPSFLKLPLGSPGPASDCSSRASSPLFDSGLHLNGHCSHTAPPSPSSPIANEPKFEKHWLDSVSVPLSVARISRYKAGTEKLRLSAFEVVAQDGASSGVLQFCSAQECAEWLCAVSANINNLVLHNMKMANKCCSPSDQVVHMGWVSERLQGEDAALSFSSKFLALKGSSVYIFHTPPVSTLDWARAERVYSLCEVLFKVHKFWLTDNYWLQANLYLGLQEFDVEDQQRYCFSILAGHGKSHVFGVELGCELAVWEKSFQRATFLEVRRTGSKTYACSWQGETLCFVVDFAVGFTCFDSESKNVLWRFKFSQLKGSSDDGKARVKLLFQNPDTKQIEMKELEFQDPTAVLHCIHSFLAAKVASLDPVFMDSQSVARRFAYSS</sequence>
<dbReference type="GO" id="GO:0016013">
    <property type="term" value="C:syntrophin complex"/>
    <property type="evidence" value="ECO:0007669"/>
    <property type="project" value="UniProtKB-ARBA"/>
</dbReference>
<dbReference type="CDD" id="cd06801">
    <property type="entry name" value="PDZ_syntrophin-like"/>
    <property type="match status" value="1"/>
</dbReference>
<dbReference type="InterPro" id="IPR001478">
    <property type="entry name" value="PDZ"/>
</dbReference>
<dbReference type="Pfam" id="PF00595">
    <property type="entry name" value="PDZ"/>
    <property type="match status" value="1"/>
</dbReference>
<keyword evidence="3" id="KW-0963">Cytoplasm</keyword>
<proteinExistence type="inferred from homology"/>
<dbReference type="RefSeq" id="XP_012884321.1">
    <property type="nucleotide sequence ID" value="XM_013028867.1"/>
</dbReference>
<dbReference type="OrthoDB" id="9975356at2759"/>
<dbReference type="InterPro" id="IPR055108">
    <property type="entry name" value="Syntrophin_4th"/>
</dbReference>
<dbReference type="GeneID" id="105995173"/>
<dbReference type="KEGG" id="dord:105995173"/>
<gene>
    <name evidence="8" type="primary">Sntg2</name>
</gene>
<organism evidence="7 8">
    <name type="scientific">Dipodomys ordii</name>
    <name type="common">Ord's kangaroo rat</name>
    <dbReference type="NCBI Taxonomy" id="10020"/>
    <lineage>
        <taxon>Eukaryota</taxon>
        <taxon>Metazoa</taxon>
        <taxon>Chordata</taxon>
        <taxon>Craniata</taxon>
        <taxon>Vertebrata</taxon>
        <taxon>Euteleostomi</taxon>
        <taxon>Mammalia</taxon>
        <taxon>Eutheria</taxon>
        <taxon>Euarchontoglires</taxon>
        <taxon>Glires</taxon>
        <taxon>Rodentia</taxon>
        <taxon>Castorimorpha</taxon>
        <taxon>Heteromyidae</taxon>
        <taxon>Dipodomyinae</taxon>
        <taxon>Dipodomys</taxon>
    </lineage>
</organism>
<comment type="similarity">
    <text evidence="2">Belongs to the syntrophin family.</text>
</comment>
<dbReference type="InterPro" id="IPR015482">
    <property type="entry name" value="Syntrophin"/>
</dbReference>
<dbReference type="PANTHER" id="PTHR10554:SF3">
    <property type="entry name" value="GAMMA-2-SYNTROPHIN"/>
    <property type="match status" value="1"/>
</dbReference>
<keyword evidence="4" id="KW-0009">Actin-binding</keyword>
<evidence type="ECO:0000256" key="4">
    <source>
        <dbReference type="ARBA" id="ARBA00023203"/>
    </source>
</evidence>
<dbReference type="FunCoup" id="A0A1S3G672">
    <property type="interactions" value="521"/>
</dbReference>
<dbReference type="Gene3D" id="2.30.42.10">
    <property type="match status" value="1"/>
</dbReference>
<dbReference type="GO" id="GO:0003779">
    <property type="term" value="F:actin binding"/>
    <property type="evidence" value="ECO:0007669"/>
    <property type="project" value="UniProtKB-KW"/>
</dbReference>
<dbReference type="Proteomes" id="UP000081671">
    <property type="component" value="Unplaced"/>
</dbReference>
<accession>A0A1S3G672</accession>
<dbReference type="PROSITE" id="PS50106">
    <property type="entry name" value="PDZ"/>
    <property type="match status" value="1"/>
</dbReference>
<dbReference type="PANTHER" id="PTHR10554">
    <property type="entry name" value="SYNTROPHIN"/>
    <property type="match status" value="1"/>
</dbReference>
<dbReference type="SUPFAM" id="SSF50729">
    <property type="entry name" value="PH domain-like"/>
    <property type="match status" value="1"/>
</dbReference>
<dbReference type="AlphaFoldDB" id="A0A1S3G672"/>
<reference evidence="8" key="1">
    <citation type="submission" date="2025-08" db="UniProtKB">
        <authorList>
            <consortium name="RefSeq"/>
        </authorList>
    </citation>
    <scope>IDENTIFICATION</scope>
    <source>
        <tissue evidence="8">Kidney</tissue>
    </source>
</reference>
<evidence type="ECO:0000259" key="6">
    <source>
        <dbReference type="PROSITE" id="PS50106"/>
    </source>
</evidence>
<evidence type="ECO:0000313" key="7">
    <source>
        <dbReference type="Proteomes" id="UP000081671"/>
    </source>
</evidence>
<dbReference type="GO" id="GO:0005198">
    <property type="term" value="F:structural molecule activity"/>
    <property type="evidence" value="ECO:0007669"/>
    <property type="project" value="InterPro"/>
</dbReference>
<dbReference type="CTD" id="54221"/>
<comment type="subcellular location">
    <subcellularLocation>
        <location evidence="1">Cytoplasm</location>
        <location evidence="1">Cytoskeleton</location>
    </subcellularLocation>
</comment>
<dbReference type="Pfam" id="PF23012">
    <property type="entry name" value="Syntrophin_4th"/>
    <property type="match status" value="1"/>
</dbReference>
<feature type="domain" description="PDZ" evidence="6">
    <location>
        <begin position="111"/>
        <end position="194"/>
    </location>
</feature>
<keyword evidence="7" id="KW-1185">Reference proteome</keyword>
<evidence type="ECO:0000256" key="1">
    <source>
        <dbReference type="ARBA" id="ARBA00004245"/>
    </source>
</evidence>
<protein>
    <submittedName>
        <fullName evidence="8">Gamma-2-syntrophin</fullName>
    </submittedName>
</protein>
<dbReference type="FunFam" id="2.30.42.10:FF:000080">
    <property type="entry name" value="Syntrophin gamma 1"/>
    <property type="match status" value="1"/>
</dbReference>